<organism evidence="1 2">
    <name type="scientific">Erwinia phage vB_EamM_Asesino</name>
    <dbReference type="NCBI Taxonomy" id="1883370"/>
    <lineage>
        <taxon>Viruses</taxon>
        <taxon>Duplodnaviria</taxon>
        <taxon>Heunggongvirae</taxon>
        <taxon>Uroviricota</taxon>
        <taxon>Caudoviricetes</taxon>
        <taxon>Chimalliviridae</taxon>
        <taxon>Erskinevirus</taxon>
        <taxon>Erskinevirus asesino</taxon>
    </lineage>
</organism>
<accession>A0A1B2IA37</accession>
<evidence type="ECO:0000313" key="1">
    <source>
        <dbReference type="EMBL" id="ANZ48094.1"/>
    </source>
</evidence>
<dbReference type="GeneID" id="29057031"/>
<gene>
    <name evidence="1" type="ORF">ASESINO_81</name>
</gene>
<proteinExistence type="predicted"/>
<evidence type="ECO:0000313" key="2">
    <source>
        <dbReference type="Proteomes" id="UP000202181"/>
    </source>
</evidence>
<dbReference type="KEGG" id="vg:29057031"/>
<name>A0A1B2IA37_9CAUD</name>
<keyword evidence="2" id="KW-1185">Reference proteome</keyword>
<reference evidence="1" key="1">
    <citation type="submission" date="2016-06" db="EMBL/GenBank/DDBJ databases">
        <authorList>
            <person name="Berg J.A."/>
            <person name="Smith H.G."/>
            <person name="Hyde J.R."/>
            <person name="Merrill B.D."/>
            <person name="Sharma R."/>
            <person name="Breakwell D.P."/>
            <person name="Hope S."/>
            <person name="Grose J.H."/>
        </authorList>
    </citation>
    <scope>NUCLEOTIDE SEQUENCE [LARGE SCALE GENOMIC DNA]</scope>
</reference>
<dbReference type="OrthoDB" id="4780at10239"/>
<protein>
    <submittedName>
        <fullName evidence="1">Virion structural protein</fullName>
    </submittedName>
</protein>
<sequence>MSFGRLQKIANTHISQAAGLPAIDYGAFITVRGAPLTVLKIISLIHASNFVNDMATLTHLTVAIPFSQMRLTTSAAEGDIKIKLILRNGQRIAGRFSYRGIAVNNRDHDMESPTMFLGESNDKSLALVTFELMDEAMWFLRVRQVGGIYHNTDGLTVARSILSDTLPNGVASEGQLQALMYEEDEQQGYRDILIPDSQDFLSVFDFLQKHYGIYSKGLGVFLYMQRWYLFQPWDSKKYSGAKKKLVIINLPREMAAQLDRTCQVSGDTVYLICGGDVVAMESKDEDAMNKGTGYRVGSIRALDGRATSFSPGEISTTTSADFVSQADPNAYPGGVVNAPIDPKQHFADTDKPQRSTLAARNGTITKTTWNRSTHGILTPGMAVKYMYANDYGVYSRYGTLCAEVFQSAQDGQTMASGRYNTQSQLTLWLTEEKFTD</sequence>
<dbReference type="Proteomes" id="UP000202181">
    <property type="component" value="Segment"/>
</dbReference>
<dbReference type="EMBL" id="KX397364">
    <property type="protein sequence ID" value="ANZ48094.1"/>
    <property type="molecule type" value="Genomic_DNA"/>
</dbReference>
<dbReference type="RefSeq" id="YP_009290699.1">
    <property type="nucleotide sequence ID" value="NC_031107.2"/>
</dbReference>